<protein>
    <submittedName>
        <fullName evidence="1">Uncharacterized protein</fullName>
    </submittedName>
</protein>
<dbReference type="AlphaFoldDB" id="A0A162V6N2"/>
<dbReference type="RefSeq" id="XP_018298422.1">
    <property type="nucleotide sequence ID" value="XM_018434334.1"/>
</dbReference>
<evidence type="ECO:0000313" key="1">
    <source>
        <dbReference type="EMBL" id="OAD80382.1"/>
    </source>
</evidence>
<gene>
    <name evidence="1" type="ORF">PHYBLDRAFT_161028</name>
</gene>
<organism evidence="1 2">
    <name type="scientific">Phycomyces blakesleeanus (strain ATCC 8743b / DSM 1359 / FGSC 10004 / NBRC 33097 / NRRL 1555)</name>
    <dbReference type="NCBI Taxonomy" id="763407"/>
    <lineage>
        <taxon>Eukaryota</taxon>
        <taxon>Fungi</taxon>
        <taxon>Fungi incertae sedis</taxon>
        <taxon>Mucoromycota</taxon>
        <taxon>Mucoromycotina</taxon>
        <taxon>Mucoromycetes</taxon>
        <taxon>Mucorales</taxon>
        <taxon>Phycomycetaceae</taxon>
        <taxon>Phycomyces</taxon>
    </lineage>
</organism>
<sequence length="135" mass="15675">MNHYLIRKLGLLFHIKRALRKQYKSHIWSMVYLDCEKLTCTSHHVHHAITVESVIRPREYIPGGLCRSNKKNKPFTYLDNKNNAVANNKLVRSDINSVIPVILIVTRELSKNALLIFTRIQVLQRDLNNVNTALC</sequence>
<reference evidence="2" key="1">
    <citation type="submission" date="2015-06" db="EMBL/GenBank/DDBJ databases">
        <title>Expansion of signal transduction pathways in fungi by whole-genome duplication.</title>
        <authorList>
            <consortium name="DOE Joint Genome Institute"/>
            <person name="Corrochano L.M."/>
            <person name="Kuo A."/>
            <person name="Marcet-Houben M."/>
            <person name="Polaino S."/>
            <person name="Salamov A."/>
            <person name="Villalobos J.M."/>
            <person name="Alvarez M.I."/>
            <person name="Avalos J."/>
            <person name="Benito E.P."/>
            <person name="Benoit I."/>
            <person name="Burger G."/>
            <person name="Camino L.P."/>
            <person name="Canovas D."/>
            <person name="Cerda-Olmedo E."/>
            <person name="Cheng J.-F."/>
            <person name="Dominguez A."/>
            <person name="Elias M."/>
            <person name="Eslava A.P."/>
            <person name="Glaser F."/>
            <person name="Grimwood J."/>
            <person name="Gutierrez G."/>
            <person name="Heitman J."/>
            <person name="Henrissat B."/>
            <person name="Iturriaga E.A."/>
            <person name="Lang B.F."/>
            <person name="Lavin J.L."/>
            <person name="Lee S."/>
            <person name="Li W."/>
            <person name="Lindquist E."/>
            <person name="Lopez-Garcia S."/>
            <person name="Luque E.M."/>
            <person name="Marcos A.T."/>
            <person name="Martin J."/>
            <person name="McCluskey K."/>
            <person name="Medina H.R."/>
            <person name="Miralles-Duran A."/>
            <person name="Miyazaki A."/>
            <person name="Munoz-Torres E."/>
            <person name="Oguiza J.A."/>
            <person name="Ohm R."/>
            <person name="Olmedo M."/>
            <person name="Orejas M."/>
            <person name="Ortiz-Castellanos L."/>
            <person name="Pisabarro A.G."/>
            <person name="Rodriguez-Romero J."/>
            <person name="Ruiz-Herrera J."/>
            <person name="Ruiz-Vazquez R."/>
            <person name="Sanz C."/>
            <person name="Schackwitz W."/>
            <person name="Schmutz J."/>
            <person name="Shahriari M."/>
            <person name="Shelest E."/>
            <person name="Silva-Franco F."/>
            <person name="Soanes D."/>
            <person name="Syed K."/>
            <person name="Tagua V.G."/>
            <person name="Talbot N.J."/>
            <person name="Thon M."/>
            <person name="De vries R.P."/>
            <person name="Wiebenga A."/>
            <person name="Yadav J.S."/>
            <person name="Braun E.L."/>
            <person name="Baker S."/>
            <person name="Garre V."/>
            <person name="Horwitz B."/>
            <person name="Torres-Martinez S."/>
            <person name="Idnurm A."/>
            <person name="Herrera-Estrella A."/>
            <person name="Gabaldon T."/>
            <person name="Grigoriev I.V."/>
        </authorList>
    </citation>
    <scope>NUCLEOTIDE SEQUENCE [LARGE SCALE GENOMIC DNA]</scope>
    <source>
        <strain evidence="2">NRRL 1555(-)</strain>
    </source>
</reference>
<dbReference type="Proteomes" id="UP000077315">
    <property type="component" value="Unassembled WGS sequence"/>
</dbReference>
<dbReference type="VEuPathDB" id="FungiDB:PHYBLDRAFT_161028"/>
<dbReference type="GeneID" id="28995240"/>
<name>A0A162V6N2_PHYB8</name>
<dbReference type="EMBL" id="KV440971">
    <property type="protein sequence ID" value="OAD80382.1"/>
    <property type="molecule type" value="Genomic_DNA"/>
</dbReference>
<accession>A0A162V6N2</accession>
<evidence type="ECO:0000313" key="2">
    <source>
        <dbReference type="Proteomes" id="UP000077315"/>
    </source>
</evidence>
<keyword evidence="2" id="KW-1185">Reference proteome</keyword>
<dbReference type="InParanoid" id="A0A162V6N2"/>
<proteinExistence type="predicted"/>